<keyword evidence="4" id="KW-0808">Transferase</keyword>
<feature type="domain" description="Bacterial sugar transferase" evidence="3">
    <location>
        <begin position="7"/>
        <end position="181"/>
    </location>
</feature>
<reference evidence="5" key="2">
    <citation type="submission" date="2023-06" db="EMBL/GenBank/DDBJ databases">
        <title>Identification and characterization of horizontal gene transfer across gut microbiota members of farm animals based on homology search.</title>
        <authorList>
            <person name="Zeman M."/>
            <person name="Kubasova T."/>
            <person name="Jahodarova E."/>
            <person name="Nykrynova M."/>
            <person name="Rychlik I."/>
        </authorList>
    </citation>
    <scope>NUCLEOTIDE SEQUENCE [LARGE SCALE GENOMIC DNA]</scope>
    <source>
        <strain evidence="5">ET39</strain>
    </source>
</reference>
<evidence type="ECO:0000313" key="4">
    <source>
        <dbReference type="EMBL" id="MDM8157572.1"/>
    </source>
</evidence>
<feature type="transmembrane region" description="Helical" evidence="2">
    <location>
        <begin position="12"/>
        <end position="33"/>
    </location>
</feature>
<accession>A0ABT7UD94</accession>
<comment type="caution">
    <text evidence="4">The sequence shown here is derived from an EMBL/GenBank/DDBJ whole genome shotgun (WGS) entry which is preliminary data.</text>
</comment>
<dbReference type="EMBL" id="JAUDCG010000033">
    <property type="protein sequence ID" value="MDM8157572.1"/>
    <property type="molecule type" value="Genomic_DNA"/>
</dbReference>
<proteinExistence type="inferred from homology"/>
<protein>
    <submittedName>
        <fullName evidence="4">Sugar transferase</fullName>
        <ecNumber evidence="4">2.7.8.-</ecNumber>
    </submittedName>
</protein>
<evidence type="ECO:0000256" key="1">
    <source>
        <dbReference type="ARBA" id="ARBA00006464"/>
    </source>
</evidence>
<keyword evidence="2" id="KW-0812">Transmembrane</keyword>
<dbReference type="PANTHER" id="PTHR30576">
    <property type="entry name" value="COLANIC BIOSYNTHESIS UDP-GLUCOSE LIPID CARRIER TRANSFERASE"/>
    <property type="match status" value="1"/>
</dbReference>
<organism evidence="4 5">
    <name type="scientific">Amedibacillus dolichus</name>
    <dbReference type="NCBI Taxonomy" id="31971"/>
    <lineage>
        <taxon>Bacteria</taxon>
        <taxon>Bacillati</taxon>
        <taxon>Bacillota</taxon>
        <taxon>Erysipelotrichia</taxon>
        <taxon>Erysipelotrichales</taxon>
        <taxon>Erysipelotrichaceae</taxon>
        <taxon>Amedibacillus</taxon>
    </lineage>
</organism>
<dbReference type="InterPro" id="IPR003362">
    <property type="entry name" value="Bact_transf"/>
</dbReference>
<evidence type="ECO:0000259" key="3">
    <source>
        <dbReference type="Pfam" id="PF02397"/>
    </source>
</evidence>
<sequence length="201" mass="23475">MYRCFFKRFFDFLLSLIAIILLSPVFLIVALLVRTKLGSPILFCQERPGKDEKIFKMYKFRSMSDERDENGQLMPDEVRLTSFGKKLRSTSLDELPELFNILKGDMSIVGPRPLLVKYLPLYSAEQRKRHDVRPGLTGWAQANGRNAISWEEKFKYDVEYTEKYSFFMDLKIIFMTVRSVLRHEGISSETAATMEEFLGNE</sequence>
<evidence type="ECO:0000256" key="2">
    <source>
        <dbReference type="SAM" id="Phobius"/>
    </source>
</evidence>
<dbReference type="EC" id="2.7.8.-" evidence="4"/>
<keyword evidence="2" id="KW-1133">Transmembrane helix</keyword>
<name>A0ABT7UD94_9FIRM</name>
<dbReference type="Pfam" id="PF02397">
    <property type="entry name" value="Bac_transf"/>
    <property type="match status" value="1"/>
</dbReference>
<reference evidence="4 5" key="3">
    <citation type="submission" date="2023-06" db="EMBL/GenBank/DDBJ databases">
        <authorList>
            <person name="Zeman M."/>
            <person name="Kubasova T."/>
            <person name="Jahodarova E."/>
            <person name="Nykrynova M."/>
            <person name="Rychlik I."/>
        </authorList>
    </citation>
    <scope>NUCLEOTIDE SEQUENCE [LARGE SCALE GENOMIC DNA]</scope>
    <source>
        <strain evidence="4 5">ET39</strain>
    </source>
</reference>
<keyword evidence="5" id="KW-1185">Reference proteome</keyword>
<gene>
    <name evidence="4" type="ORF">QUV96_07970</name>
</gene>
<dbReference type="PANTHER" id="PTHR30576:SF8">
    <property type="entry name" value="UNDECAPRENYL-PHOSPHATE GALACTOSE PHOSPHOTRANSFERASE"/>
    <property type="match status" value="1"/>
</dbReference>
<dbReference type="Proteomes" id="UP001529340">
    <property type="component" value="Unassembled WGS sequence"/>
</dbReference>
<keyword evidence="2" id="KW-0472">Membrane</keyword>
<reference evidence="4 5" key="1">
    <citation type="submission" date="2023-06" db="EMBL/GenBank/DDBJ databases">
        <title>Identification and characterization of horizontal gene transfer across gut microbiota members of farm animals based on homology search.</title>
        <authorList>
            <person name="Schwarzerova J."/>
            <person name="Nykrynova M."/>
            <person name="Jureckova K."/>
            <person name="Cejkova D."/>
            <person name="Rychlik I."/>
        </authorList>
    </citation>
    <scope>NUCLEOTIDE SEQUENCE [LARGE SCALE GENOMIC DNA]</scope>
    <source>
        <strain evidence="4 5">ET39</strain>
    </source>
</reference>
<comment type="similarity">
    <text evidence="1">Belongs to the bacterial sugar transferase family.</text>
</comment>
<dbReference type="GO" id="GO:0016740">
    <property type="term" value="F:transferase activity"/>
    <property type="evidence" value="ECO:0007669"/>
    <property type="project" value="UniProtKB-KW"/>
</dbReference>
<evidence type="ECO:0000313" key="5">
    <source>
        <dbReference type="Proteomes" id="UP001529340"/>
    </source>
</evidence>